<keyword evidence="2" id="KW-1185">Reference proteome</keyword>
<accession>A0A1X7KZD3</accession>
<name>A0A1X7KZD3_9BACT</name>
<organism evidence="1 2">
    <name type="scientific">Marivirga sericea</name>
    <dbReference type="NCBI Taxonomy" id="1028"/>
    <lineage>
        <taxon>Bacteria</taxon>
        <taxon>Pseudomonadati</taxon>
        <taxon>Bacteroidota</taxon>
        <taxon>Cytophagia</taxon>
        <taxon>Cytophagales</taxon>
        <taxon>Marivirgaceae</taxon>
        <taxon>Marivirga</taxon>
    </lineage>
</organism>
<dbReference type="EMBL" id="FXAW01000007">
    <property type="protein sequence ID" value="SMG46951.1"/>
    <property type="molecule type" value="Genomic_DNA"/>
</dbReference>
<evidence type="ECO:0000313" key="2">
    <source>
        <dbReference type="Proteomes" id="UP000193804"/>
    </source>
</evidence>
<dbReference type="Proteomes" id="UP000193804">
    <property type="component" value="Unassembled WGS sequence"/>
</dbReference>
<reference evidence="2" key="1">
    <citation type="submission" date="2017-04" db="EMBL/GenBank/DDBJ databases">
        <authorList>
            <person name="Varghese N."/>
            <person name="Submissions S."/>
        </authorList>
    </citation>
    <scope>NUCLEOTIDE SEQUENCE [LARGE SCALE GENOMIC DNA]</scope>
    <source>
        <strain evidence="2">DSM 4125</strain>
    </source>
</reference>
<dbReference type="AlphaFoldDB" id="A0A1X7KZD3"/>
<evidence type="ECO:0000313" key="1">
    <source>
        <dbReference type="EMBL" id="SMG46951.1"/>
    </source>
</evidence>
<gene>
    <name evidence="1" type="ORF">SAMN05661096_03332</name>
</gene>
<protein>
    <submittedName>
        <fullName evidence="1">Uncharacterized protein</fullName>
    </submittedName>
</protein>
<sequence>MKAWKITATPDKRFKTMIPAVKEGSTISESSWHYLTLSLTEYQGILTLT</sequence>
<proteinExistence type="predicted"/>
<dbReference type="STRING" id="1028.SAMN05661096_03332"/>